<dbReference type="Proteomes" id="UP000005442">
    <property type="component" value="Chromosome"/>
</dbReference>
<feature type="domain" description="HpcH/HpaI aldolase/citrate lyase" evidence="6">
    <location>
        <begin position="14"/>
        <end position="238"/>
    </location>
</feature>
<dbReference type="SUPFAM" id="SSF51621">
    <property type="entry name" value="Phosphoenolpyruvate/pyruvate domain"/>
    <property type="match status" value="1"/>
</dbReference>
<dbReference type="InterPro" id="IPR005000">
    <property type="entry name" value="Aldolase/citrate-lyase_domain"/>
</dbReference>
<evidence type="ECO:0000256" key="3">
    <source>
        <dbReference type="ARBA" id="ARBA00022842"/>
    </source>
</evidence>
<evidence type="ECO:0000313" key="8">
    <source>
        <dbReference type="Proteomes" id="UP000005442"/>
    </source>
</evidence>
<dbReference type="OrthoDB" id="9768429at2"/>
<dbReference type="PATRIC" id="fig|710685.3.peg.5839"/>
<keyword evidence="2 5" id="KW-0479">Metal-binding</keyword>
<evidence type="ECO:0000256" key="1">
    <source>
        <dbReference type="ARBA" id="ARBA00001946"/>
    </source>
</evidence>
<evidence type="ECO:0000256" key="5">
    <source>
        <dbReference type="PIRSR" id="PIRSR015582-2"/>
    </source>
</evidence>
<proteinExistence type="predicted"/>
<sequence length="300" mass="32342">MSQPSRLRRSELATPASNEHMCEVAARAGADLVFLDLEDACAPAAKESARATAVAALTDLDWGRTVRAVRINGLDTQWCHDDIIEVVSGARDALDVIIIPKVLSARDVWWVDVLLTQLETKLRLTRRIAVEALIEEAEGLLNAQEIARASARLEAIIFGAGDLSASLHARVDGNFQPAGDYPGDYWHAVRVQVLAAARAAGIAAIDAPYPGYRDADGYRRAAAQASMLGYDGKWAIHPDQVPIANAVFTPTDEAVAEARAIMDDYRRAESEGIGAVGRNGKLVDAALMRHAANVLRRAND</sequence>
<dbReference type="GO" id="GO:0016829">
    <property type="term" value="F:lyase activity"/>
    <property type="evidence" value="ECO:0007669"/>
    <property type="project" value="UniProtKB-KW"/>
</dbReference>
<accession>G8RP48</accession>
<dbReference type="EMBL" id="CP003169">
    <property type="protein sequence ID" value="AEV76277.1"/>
    <property type="molecule type" value="Genomic_DNA"/>
</dbReference>
<dbReference type="Gene3D" id="3.20.20.60">
    <property type="entry name" value="Phosphoenolpyruvate-binding domains"/>
    <property type="match status" value="1"/>
</dbReference>
<dbReference type="eggNOG" id="COG2301">
    <property type="taxonomic scope" value="Bacteria"/>
</dbReference>
<dbReference type="KEGG" id="mrh:MycrhN_5812"/>
<keyword evidence="3 5" id="KW-0460">Magnesium</keyword>
<keyword evidence="8" id="KW-1185">Reference proteome</keyword>
<dbReference type="PIRSF" id="PIRSF015582">
    <property type="entry name" value="Cit_lyase_B"/>
    <property type="match status" value="1"/>
</dbReference>
<dbReference type="Pfam" id="PF03328">
    <property type="entry name" value="HpcH_HpaI"/>
    <property type="match status" value="1"/>
</dbReference>
<dbReference type="InterPro" id="IPR011206">
    <property type="entry name" value="Citrate_lyase_beta/mcl1/mcl2"/>
</dbReference>
<feature type="binding site" evidence="5">
    <location>
        <position position="162"/>
    </location>
    <ligand>
        <name>Mg(2+)</name>
        <dbReference type="ChEBI" id="CHEBI:18420"/>
    </ligand>
</feature>
<gene>
    <name evidence="7" type="ordered locus">MycrhN_5812</name>
</gene>
<dbReference type="PANTHER" id="PTHR32308">
    <property type="entry name" value="LYASE BETA SUBUNIT, PUTATIVE (AFU_ORTHOLOGUE AFUA_4G13030)-RELATED"/>
    <property type="match status" value="1"/>
</dbReference>
<evidence type="ECO:0000256" key="4">
    <source>
        <dbReference type="PIRSR" id="PIRSR015582-1"/>
    </source>
</evidence>
<dbReference type="RefSeq" id="WP_014214016.1">
    <property type="nucleotide sequence ID" value="NC_016604.1"/>
</dbReference>
<organism evidence="7 8">
    <name type="scientific">Mycolicibacterium rhodesiae (strain NBB3)</name>
    <name type="common">Mycobacterium rhodesiae</name>
    <dbReference type="NCBI Taxonomy" id="710685"/>
    <lineage>
        <taxon>Bacteria</taxon>
        <taxon>Bacillati</taxon>
        <taxon>Actinomycetota</taxon>
        <taxon>Actinomycetes</taxon>
        <taxon>Mycobacteriales</taxon>
        <taxon>Mycobacteriaceae</taxon>
        <taxon>Mycolicibacterium</taxon>
    </lineage>
</organism>
<name>G8RP48_MYCRN</name>
<reference evidence="7 8" key="1">
    <citation type="submission" date="2011-12" db="EMBL/GenBank/DDBJ databases">
        <title>Complete sequence of Mycobacterium rhodesiae NBB3.</title>
        <authorList>
            <consortium name="US DOE Joint Genome Institute"/>
            <person name="Lucas S."/>
            <person name="Han J."/>
            <person name="Lapidus A."/>
            <person name="Cheng J.-F."/>
            <person name="Goodwin L."/>
            <person name="Pitluck S."/>
            <person name="Peters L."/>
            <person name="Mikhailova N."/>
            <person name="Gu W."/>
            <person name="Detter J.C."/>
            <person name="Han C."/>
            <person name="Tapia R."/>
            <person name="Land M."/>
            <person name="Hauser L."/>
            <person name="Kyrpides N."/>
            <person name="Ivanova N."/>
            <person name="Pagani I."/>
            <person name="Mattes T."/>
            <person name="Holmes A."/>
            <person name="Rutledge P."/>
            <person name="Paulsen I."/>
            <person name="Coleman N."/>
            <person name="Woyke T."/>
        </authorList>
    </citation>
    <scope>NUCLEOTIDE SEQUENCE [LARGE SCALE GENOMIC DNA]</scope>
    <source>
        <strain evidence="7 8">NBB3</strain>
    </source>
</reference>
<dbReference type="AlphaFoldDB" id="G8RP48"/>
<feature type="binding site" evidence="5">
    <location>
        <position position="135"/>
    </location>
    <ligand>
        <name>Mg(2+)</name>
        <dbReference type="ChEBI" id="CHEBI:18420"/>
    </ligand>
</feature>
<protein>
    <submittedName>
        <fullName evidence="7">Citrate lyase beta subunit</fullName>
    </submittedName>
</protein>
<feature type="binding site" evidence="4">
    <location>
        <position position="135"/>
    </location>
    <ligand>
        <name>substrate</name>
    </ligand>
</feature>
<dbReference type="PANTHER" id="PTHR32308:SF10">
    <property type="entry name" value="CITRATE LYASE SUBUNIT BETA"/>
    <property type="match status" value="1"/>
</dbReference>
<evidence type="ECO:0000259" key="6">
    <source>
        <dbReference type="Pfam" id="PF03328"/>
    </source>
</evidence>
<comment type="cofactor">
    <cofactor evidence="1">
        <name>Mg(2+)</name>
        <dbReference type="ChEBI" id="CHEBI:18420"/>
    </cofactor>
</comment>
<dbReference type="GO" id="GO:0000287">
    <property type="term" value="F:magnesium ion binding"/>
    <property type="evidence" value="ECO:0007669"/>
    <property type="project" value="TreeGrafter"/>
</dbReference>
<dbReference type="InterPro" id="IPR015813">
    <property type="entry name" value="Pyrv/PenolPyrv_kinase-like_dom"/>
</dbReference>
<dbReference type="HOGENOM" id="CLU_044864_0_1_11"/>
<dbReference type="InterPro" id="IPR040442">
    <property type="entry name" value="Pyrv_kinase-like_dom_sf"/>
</dbReference>
<dbReference type="GO" id="GO:0006107">
    <property type="term" value="P:oxaloacetate metabolic process"/>
    <property type="evidence" value="ECO:0007669"/>
    <property type="project" value="TreeGrafter"/>
</dbReference>
<evidence type="ECO:0000313" key="7">
    <source>
        <dbReference type="EMBL" id="AEV76277.1"/>
    </source>
</evidence>
<feature type="binding site" evidence="4">
    <location>
        <position position="70"/>
    </location>
    <ligand>
        <name>substrate</name>
    </ligand>
</feature>
<keyword evidence="7" id="KW-0456">Lyase</keyword>
<dbReference type="STRING" id="710685.MycrhN_5812"/>
<evidence type="ECO:0000256" key="2">
    <source>
        <dbReference type="ARBA" id="ARBA00022723"/>
    </source>
</evidence>